<evidence type="ECO:0000256" key="1">
    <source>
        <dbReference type="SAM" id="SignalP"/>
    </source>
</evidence>
<dbReference type="GO" id="GO:0060963">
    <property type="term" value="P:positive regulation of ribosomal protein gene transcription by RNA polymerase II"/>
    <property type="evidence" value="ECO:0007669"/>
    <property type="project" value="TreeGrafter"/>
</dbReference>
<reference evidence="3 4" key="1">
    <citation type="submission" date="2014-04" db="EMBL/GenBank/DDBJ databases">
        <authorList>
            <consortium name="DOE Joint Genome Institute"/>
            <person name="Kuo A."/>
            <person name="Martino E."/>
            <person name="Perotto S."/>
            <person name="Kohler A."/>
            <person name="Nagy L.G."/>
            <person name="Floudas D."/>
            <person name="Copeland A."/>
            <person name="Barry K.W."/>
            <person name="Cichocki N."/>
            <person name="Veneault-Fourrey C."/>
            <person name="LaButti K."/>
            <person name="Lindquist E.A."/>
            <person name="Lipzen A."/>
            <person name="Lundell T."/>
            <person name="Morin E."/>
            <person name="Murat C."/>
            <person name="Sun H."/>
            <person name="Tunlid A."/>
            <person name="Henrissat B."/>
            <person name="Grigoriev I.V."/>
            <person name="Hibbett D.S."/>
            <person name="Martin F."/>
            <person name="Nordberg H.P."/>
            <person name="Cantor M.N."/>
            <person name="Hua S.X."/>
        </authorList>
    </citation>
    <scope>NUCLEOTIDE SEQUENCE [LARGE SCALE GENOMIC DNA]</scope>
    <source>
        <strain evidence="3 4">Zn</strain>
    </source>
</reference>
<dbReference type="Pfam" id="PF12550">
    <property type="entry name" value="GCR1_C"/>
    <property type="match status" value="1"/>
</dbReference>
<organism evidence="3 4">
    <name type="scientific">Oidiodendron maius (strain Zn)</name>
    <dbReference type="NCBI Taxonomy" id="913774"/>
    <lineage>
        <taxon>Eukaryota</taxon>
        <taxon>Fungi</taxon>
        <taxon>Dikarya</taxon>
        <taxon>Ascomycota</taxon>
        <taxon>Pezizomycotina</taxon>
        <taxon>Leotiomycetes</taxon>
        <taxon>Leotiomycetes incertae sedis</taxon>
        <taxon>Myxotrichaceae</taxon>
        <taxon>Oidiodendron</taxon>
    </lineage>
</organism>
<evidence type="ECO:0000313" key="4">
    <source>
        <dbReference type="Proteomes" id="UP000054321"/>
    </source>
</evidence>
<keyword evidence="1" id="KW-0732">Signal</keyword>
<keyword evidence="4" id="KW-1185">Reference proteome</keyword>
<dbReference type="HOGENOM" id="CLU_1245713_0_0_1"/>
<dbReference type="PANTHER" id="PTHR37784:SF4">
    <property type="entry name" value="TRANSCRIPTION FACTOR-LIKE PROTEIN EUC1"/>
    <property type="match status" value="1"/>
</dbReference>
<dbReference type="GO" id="GO:0000978">
    <property type="term" value="F:RNA polymerase II cis-regulatory region sequence-specific DNA binding"/>
    <property type="evidence" value="ECO:0007669"/>
    <property type="project" value="TreeGrafter"/>
</dbReference>
<evidence type="ECO:0000313" key="3">
    <source>
        <dbReference type="EMBL" id="KIM93444.1"/>
    </source>
</evidence>
<reference evidence="4" key="2">
    <citation type="submission" date="2015-01" db="EMBL/GenBank/DDBJ databases">
        <title>Evolutionary Origins and Diversification of the Mycorrhizal Mutualists.</title>
        <authorList>
            <consortium name="DOE Joint Genome Institute"/>
            <consortium name="Mycorrhizal Genomics Consortium"/>
            <person name="Kohler A."/>
            <person name="Kuo A."/>
            <person name="Nagy L.G."/>
            <person name="Floudas D."/>
            <person name="Copeland A."/>
            <person name="Barry K.W."/>
            <person name="Cichocki N."/>
            <person name="Veneault-Fourrey C."/>
            <person name="LaButti K."/>
            <person name="Lindquist E.A."/>
            <person name="Lipzen A."/>
            <person name="Lundell T."/>
            <person name="Morin E."/>
            <person name="Murat C."/>
            <person name="Riley R."/>
            <person name="Ohm R."/>
            <person name="Sun H."/>
            <person name="Tunlid A."/>
            <person name="Henrissat B."/>
            <person name="Grigoriev I.V."/>
            <person name="Hibbett D.S."/>
            <person name="Martin F."/>
        </authorList>
    </citation>
    <scope>NUCLEOTIDE SEQUENCE [LARGE SCALE GENOMIC DNA]</scope>
    <source>
        <strain evidence="4">Zn</strain>
    </source>
</reference>
<dbReference type="PANTHER" id="PTHR37784">
    <property type="entry name" value="PROTEIN MSN1"/>
    <property type="match status" value="1"/>
</dbReference>
<feature type="domain" description="Transcription activator GCR1-like" evidence="2">
    <location>
        <begin position="95"/>
        <end position="169"/>
    </location>
</feature>
<dbReference type="InParanoid" id="A0A0C3GPX7"/>
<feature type="chain" id="PRO_5002177798" description="Transcription activator GCR1-like domain-containing protein" evidence="1">
    <location>
        <begin position="24"/>
        <end position="222"/>
    </location>
</feature>
<proteinExistence type="predicted"/>
<dbReference type="InterPro" id="IPR052146">
    <property type="entry name" value="HOT1"/>
</dbReference>
<evidence type="ECO:0000259" key="2">
    <source>
        <dbReference type="Pfam" id="PF12550"/>
    </source>
</evidence>
<dbReference type="EMBL" id="KN832895">
    <property type="protein sequence ID" value="KIM93444.1"/>
    <property type="molecule type" value="Genomic_DNA"/>
</dbReference>
<dbReference type="OrthoDB" id="3564412at2759"/>
<dbReference type="STRING" id="913774.A0A0C3GPX7"/>
<dbReference type="Proteomes" id="UP000054321">
    <property type="component" value="Unassembled WGS sequence"/>
</dbReference>
<accession>A0A0C3GPX7</accession>
<feature type="signal peptide" evidence="1">
    <location>
        <begin position="1"/>
        <end position="23"/>
    </location>
</feature>
<protein>
    <recommendedName>
        <fullName evidence="2">Transcription activator GCR1-like domain-containing protein</fullName>
    </recommendedName>
</protein>
<dbReference type="GO" id="GO:0000981">
    <property type="term" value="F:DNA-binding transcription factor activity, RNA polymerase II-specific"/>
    <property type="evidence" value="ECO:0007669"/>
    <property type="project" value="TreeGrafter"/>
</dbReference>
<dbReference type="AlphaFoldDB" id="A0A0C3GPX7"/>
<gene>
    <name evidence="3" type="ORF">OIDMADRAFT_35758</name>
</gene>
<sequence length="222" mass="24024">MSANPLSLPYMLITLWASRSCSALPELSSVLESTREAVLHNSTRLARQLEGNLDTLLQGRVPVTSTDDSSADCVSVGALTASPPAPGQPVYTALAKGYTVNEVCREWKEGLAGQPAVRGLEEAWGSSWRPGNTARVQFCRQTIIWDKVQVRMARGRAEDEAVAELELLRAGRSLKPAFRRAQEPPRARLDRALAPVWEAGRAAKAGGYCLVYSMIICPTGCG</sequence>
<name>A0A0C3GPX7_OIDMZ</name>
<dbReference type="InterPro" id="IPR022210">
    <property type="entry name" value="TF_GCR1-like"/>
</dbReference>